<dbReference type="InterPro" id="IPR036249">
    <property type="entry name" value="Thioredoxin-like_sf"/>
</dbReference>
<evidence type="ECO:0000313" key="7">
    <source>
        <dbReference type="EMBL" id="KAJ7363832.1"/>
    </source>
</evidence>
<evidence type="ECO:0000259" key="6">
    <source>
        <dbReference type="Pfam" id="PF07976"/>
    </source>
</evidence>
<evidence type="ECO:0000256" key="1">
    <source>
        <dbReference type="ARBA" id="ARBA00007801"/>
    </source>
</evidence>
<keyword evidence="3" id="KW-0274">FAD</keyword>
<dbReference type="Gene3D" id="3.40.30.20">
    <property type="match status" value="1"/>
</dbReference>
<dbReference type="InterPro" id="IPR038220">
    <property type="entry name" value="PHOX_C_sf"/>
</dbReference>
<evidence type="ECO:0000256" key="2">
    <source>
        <dbReference type="ARBA" id="ARBA00022630"/>
    </source>
</evidence>
<dbReference type="Proteomes" id="UP001218218">
    <property type="component" value="Unassembled WGS sequence"/>
</dbReference>
<protein>
    <submittedName>
        <fullName evidence="7">FAD binding domain-containing protein</fullName>
    </submittedName>
</protein>
<dbReference type="AlphaFoldDB" id="A0AAD7F2T7"/>
<dbReference type="InterPro" id="IPR002938">
    <property type="entry name" value="FAD-bd"/>
</dbReference>
<dbReference type="Pfam" id="PF01494">
    <property type="entry name" value="FAD_binding_3"/>
    <property type="match status" value="1"/>
</dbReference>
<dbReference type="Gene3D" id="3.30.9.10">
    <property type="entry name" value="D-Amino Acid Oxidase, subunit A, domain 2"/>
    <property type="match status" value="1"/>
</dbReference>
<keyword evidence="2" id="KW-0285">Flavoprotein</keyword>
<feature type="domain" description="FAD-binding" evidence="5">
    <location>
        <begin position="10"/>
        <end position="395"/>
    </location>
</feature>
<dbReference type="Pfam" id="PF07976">
    <property type="entry name" value="Phe_hydrox_dim"/>
    <property type="match status" value="1"/>
</dbReference>
<dbReference type="SUPFAM" id="SSF51905">
    <property type="entry name" value="FAD/NAD(P)-binding domain"/>
    <property type="match status" value="1"/>
</dbReference>
<dbReference type="PRINTS" id="PR00420">
    <property type="entry name" value="RNGMNOXGNASE"/>
</dbReference>
<dbReference type="PANTHER" id="PTHR43004">
    <property type="entry name" value="TRK SYSTEM POTASSIUM UPTAKE PROTEIN"/>
    <property type="match status" value="1"/>
</dbReference>
<reference evidence="7" key="1">
    <citation type="submission" date="2023-03" db="EMBL/GenBank/DDBJ databases">
        <title>Massive genome expansion in bonnet fungi (Mycena s.s.) driven by repeated elements and novel gene families across ecological guilds.</title>
        <authorList>
            <consortium name="Lawrence Berkeley National Laboratory"/>
            <person name="Harder C.B."/>
            <person name="Miyauchi S."/>
            <person name="Viragh M."/>
            <person name="Kuo A."/>
            <person name="Thoen E."/>
            <person name="Andreopoulos B."/>
            <person name="Lu D."/>
            <person name="Skrede I."/>
            <person name="Drula E."/>
            <person name="Henrissat B."/>
            <person name="Morin E."/>
            <person name="Kohler A."/>
            <person name="Barry K."/>
            <person name="LaButti K."/>
            <person name="Morin E."/>
            <person name="Salamov A."/>
            <person name="Lipzen A."/>
            <person name="Mereny Z."/>
            <person name="Hegedus B."/>
            <person name="Baldrian P."/>
            <person name="Stursova M."/>
            <person name="Weitz H."/>
            <person name="Taylor A."/>
            <person name="Grigoriev I.V."/>
            <person name="Nagy L.G."/>
            <person name="Martin F."/>
            <person name="Kauserud H."/>
        </authorList>
    </citation>
    <scope>NUCLEOTIDE SEQUENCE</scope>
    <source>
        <strain evidence="7">CBHHK002</strain>
    </source>
</reference>
<dbReference type="SUPFAM" id="SSF54373">
    <property type="entry name" value="FAD-linked reductases, C-terminal domain"/>
    <property type="match status" value="1"/>
</dbReference>
<keyword evidence="8" id="KW-1185">Reference proteome</keyword>
<gene>
    <name evidence="7" type="ORF">DFH08DRAFT_920640</name>
</gene>
<keyword evidence="4" id="KW-0560">Oxidoreductase</keyword>
<dbReference type="InterPro" id="IPR036188">
    <property type="entry name" value="FAD/NAD-bd_sf"/>
</dbReference>
<evidence type="ECO:0000256" key="4">
    <source>
        <dbReference type="ARBA" id="ARBA00023002"/>
    </source>
</evidence>
<evidence type="ECO:0000313" key="8">
    <source>
        <dbReference type="Proteomes" id="UP001218218"/>
    </source>
</evidence>
<dbReference type="CDD" id="cd02979">
    <property type="entry name" value="PHOX_C"/>
    <property type="match status" value="1"/>
</dbReference>
<dbReference type="GO" id="GO:0071949">
    <property type="term" value="F:FAD binding"/>
    <property type="evidence" value="ECO:0007669"/>
    <property type="project" value="InterPro"/>
</dbReference>
<dbReference type="InterPro" id="IPR050641">
    <property type="entry name" value="RIFMO-like"/>
</dbReference>
<sequence>MPTSLVRETDVDVLIIGAGPAGLMCANALAKAGVDVRIIDERPSKVAAGQADGIQPRTIEVFQSYGLADRLLREGNQMHVAAFYNPGLDGGIELTDRVPDVTAPTARYPFEVTLHQGAIENIFLDSMKAMGVEVSRPVVPTHLDLDTAKLGDPNEYAVRVVLKHLESPENGTSTEVVRAKFVVGTDGAHSWVRKSLNIAMEGSQTDYVWGVGLSSVSHPMRPLLKAMPVDMVPQTDFPDIRHKTAIHSENGSCMIIPREGDMVRLYIQLEGKDAVDATSGRIDKKRMGPHQLLQVASKSMRPYVFKTPDEFDWWTIYIIGQRVASRFSVDERVFIAGDACHTHSPKAGQGMNASMNDSHNLAWKLVYVLRGWAGLSLLKTYEFERRKYAQDLIDFDVKFSGLFSGKPRTEINLDGVSHQEFIQAFQTFGGFTSGIGIHYGESAIVRYDNQSCAKNVVVGQRMPPQVLIRAADGRPVDLQDMLPSNTLFKLFVFTGDTAAATLNELASDVEVIMHKFATRVELCCILSPSKRPDFGFMDLPLVLRPHWSRVLSDEKDLRETQGGDAYATYGIDPHAGAIVCVRPDGYVGMVAPLEEADAVASYFESFMA</sequence>
<dbReference type="InterPro" id="IPR012941">
    <property type="entry name" value="Phe_hydrox_C_dim_dom"/>
</dbReference>
<dbReference type="GO" id="GO:0016709">
    <property type="term" value="F:oxidoreductase activity, acting on paired donors, with incorporation or reduction of molecular oxygen, NAD(P)H as one donor, and incorporation of one atom of oxygen"/>
    <property type="evidence" value="ECO:0007669"/>
    <property type="project" value="UniProtKB-ARBA"/>
</dbReference>
<comment type="similarity">
    <text evidence="1">Belongs to the PheA/TfdB FAD monooxygenase family.</text>
</comment>
<comment type="caution">
    <text evidence="7">The sequence shown here is derived from an EMBL/GenBank/DDBJ whole genome shotgun (WGS) entry which is preliminary data.</text>
</comment>
<dbReference type="Gene3D" id="3.50.50.60">
    <property type="entry name" value="FAD/NAD(P)-binding domain"/>
    <property type="match status" value="1"/>
</dbReference>
<name>A0AAD7F2T7_9AGAR</name>
<dbReference type="EMBL" id="JARIHO010000003">
    <property type="protein sequence ID" value="KAJ7363832.1"/>
    <property type="molecule type" value="Genomic_DNA"/>
</dbReference>
<evidence type="ECO:0000256" key="3">
    <source>
        <dbReference type="ARBA" id="ARBA00022827"/>
    </source>
</evidence>
<organism evidence="7 8">
    <name type="scientific">Mycena albidolilacea</name>
    <dbReference type="NCBI Taxonomy" id="1033008"/>
    <lineage>
        <taxon>Eukaryota</taxon>
        <taxon>Fungi</taxon>
        <taxon>Dikarya</taxon>
        <taxon>Basidiomycota</taxon>
        <taxon>Agaricomycotina</taxon>
        <taxon>Agaricomycetes</taxon>
        <taxon>Agaricomycetidae</taxon>
        <taxon>Agaricales</taxon>
        <taxon>Marasmiineae</taxon>
        <taxon>Mycenaceae</taxon>
        <taxon>Mycena</taxon>
    </lineage>
</organism>
<accession>A0AAD7F2T7</accession>
<evidence type="ECO:0000259" key="5">
    <source>
        <dbReference type="Pfam" id="PF01494"/>
    </source>
</evidence>
<feature type="domain" description="Phenol hydroxylase-like C-terminal dimerisation" evidence="6">
    <location>
        <begin position="437"/>
        <end position="607"/>
    </location>
</feature>
<proteinExistence type="inferred from homology"/>
<dbReference type="SUPFAM" id="SSF52833">
    <property type="entry name" value="Thioredoxin-like"/>
    <property type="match status" value="1"/>
</dbReference>
<dbReference type="PANTHER" id="PTHR43004:SF20">
    <property type="entry name" value="2-MONOOXYGENASE, PUTATIVE (AFU_ORTHOLOGUE AFUA_1G13660)-RELATED"/>
    <property type="match status" value="1"/>
</dbReference>